<dbReference type="Proteomes" id="UP000261284">
    <property type="component" value="Unassembled WGS sequence"/>
</dbReference>
<organism evidence="1 2">
    <name type="scientific">Deminuibacter soli</name>
    <dbReference type="NCBI Taxonomy" id="2291815"/>
    <lineage>
        <taxon>Bacteria</taxon>
        <taxon>Pseudomonadati</taxon>
        <taxon>Bacteroidota</taxon>
        <taxon>Chitinophagia</taxon>
        <taxon>Chitinophagales</taxon>
        <taxon>Chitinophagaceae</taxon>
        <taxon>Deminuibacter</taxon>
    </lineage>
</organism>
<dbReference type="Pfam" id="PF20391">
    <property type="entry name" value="DUF6686"/>
    <property type="match status" value="1"/>
</dbReference>
<dbReference type="InterPro" id="IPR046508">
    <property type="entry name" value="DUF6686"/>
</dbReference>
<dbReference type="EMBL" id="QTJU01000010">
    <property type="protein sequence ID" value="RFM26277.1"/>
    <property type="molecule type" value="Genomic_DNA"/>
</dbReference>
<accession>A0A3E1NEH3</accession>
<reference evidence="1 2" key="1">
    <citation type="submission" date="2018-08" db="EMBL/GenBank/DDBJ databases">
        <title>Chitinophagaceae sp. K23C18032701, a novel bacterium isolated from forest soil.</title>
        <authorList>
            <person name="Wang C."/>
        </authorList>
    </citation>
    <scope>NUCLEOTIDE SEQUENCE [LARGE SCALE GENOMIC DNA]</scope>
    <source>
        <strain evidence="1 2">K23C18032701</strain>
    </source>
</reference>
<gene>
    <name evidence="1" type="ORF">DXN05_20420</name>
</gene>
<dbReference type="RefSeq" id="WP_116849149.1">
    <property type="nucleotide sequence ID" value="NZ_QTJU01000010.1"/>
</dbReference>
<proteinExistence type="predicted"/>
<dbReference type="OrthoDB" id="957491at2"/>
<protein>
    <submittedName>
        <fullName evidence="1">Uncharacterized protein</fullName>
    </submittedName>
</protein>
<dbReference type="AlphaFoldDB" id="A0A3E1NEH3"/>
<evidence type="ECO:0000313" key="1">
    <source>
        <dbReference type="EMBL" id="RFM26277.1"/>
    </source>
</evidence>
<comment type="caution">
    <text evidence="1">The sequence shown here is derived from an EMBL/GenBank/DDBJ whole genome shotgun (WGS) entry which is preliminary data.</text>
</comment>
<name>A0A3E1NEH3_9BACT</name>
<evidence type="ECO:0000313" key="2">
    <source>
        <dbReference type="Proteomes" id="UP000261284"/>
    </source>
</evidence>
<sequence length="112" mass="13040">MCSYQKLYYHENIGYVFRCVHCKCLQLAFGNVLLTFEESMLGDFMQVLDMHEQSYRNMPDEGVRQIRIPLPFEGMALLLSKSELRQLIHMTDGADTELRVLALMETFGDLKI</sequence>
<keyword evidence="2" id="KW-1185">Reference proteome</keyword>